<feature type="compositionally biased region" description="Polar residues" evidence="1">
    <location>
        <begin position="882"/>
        <end position="904"/>
    </location>
</feature>
<accession>A0A8K0II20</accession>
<reference evidence="2" key="1">
    <citation type="journal article" date="2017" name="Gigascience">
        <title>The genome draft of coconut (Cocos nucifera).</title>
        <authorList>
            <person name="Xiao Y."/>
            <person name="Xu P."/>
            <person name="Fan H."/>
            <person name="Baudouin L."/>
            <person name="Xia W."/>
            <person name="Bocs S."/>
            <person name="Xu J."/>
            <person name="Li Q."/>
            <person name="Guo A."/>
            <person name="Zhou L."/>
            <person name="Li J."/>
            <person name="Wu Y."/>
            <person name="Ma Z."/>
            <person name="Armero A."/>
            <person name="Issali A.E."/>
            <person name="Liu N."/>
            <person name="Peng M."/>
            <person name="Yang Y."/>
        </authorList>
    </citation>
    <scope>NUCLEOTIDE SEQUENCE</scope>
    <source>
        <tissue evidence="2">Spear leaf of Hainan Tall coconut</tissue>
    </source>
</reference>
<dbReference type="EMBL" id="CM017879">
    <property type="protein sequence ID" value="KAG1359333.1"/>
    <property type="molecule type" value="Genomic_DNA"/>
</dbReference>
<comment type="caution">
    <text evidence="2">The sequence shown here is derived from an EMBL/GenBank/DDBJ whole genome shotgun (WGS) entry which is preliminary data.</text>
</comment>
<dbReference type="PANTHER" id="PTHR34361">
    <property type="entry name" value="OS08G0157800 PROTEIN"/>
    <property type="match status" value="1"/>
</dbReference>
<reference evidence="2" key="2">
    <citation type="submission" date="2019-07" db="EMBL/GenBank/DDBJ databases">
        <authorList>
            <person name="Yang Y."/>
            <person name="Bocs S."/>
            <person name="Baudouin L."/>
        </authorList>
    </citation>
    <scope>NUCLEOTIDE SEQUENCE</scope>
    <source>
        <tissue evidence="2">Spear leaf of Hainan Tall coconut</tissue>
    </source>
</reference>
<feature type="region of interest" description="Disordered" evidence="1">
    <location>
        <begin position="882"/>
        <end position="946"/>
    </location>
</feature>
<feature type="compositionally biased region" description="Polar residues" evidence="1">
    <location>
        <begin position="31"/>
        <end position="51"/>
    </location>
</feature>
<protein>
    <submittedName>
        <fullName evidence="2">Uncharacterized protein</fullName>
    </submittedName>
</protein>
<organism evidence="2 3">
    <name type="scientific">Cocos nucifera</name>
    <name type="common">Coconut palm</name>
    <dbReference type="NCBI Taxonomy" id="13894"/>
    <lineage>
        <taxon>Eukaryota</taxon>
        <taxon>Viridiplantae</taxon>
        <taxon>Streptophyta</taxon>
        <taxon>Embryophyta</taxon>
        <taxon>Tracheophyta</taxon>
        <taxon>Spermatophyta</taxon>
        <taxon>Magnoliopsida</taxon>
        <taxon>Liliopsida</taxon>
        <taxon>Arecaceae</taxon>
        <taxon>Arecoideae</taxon>
        <taxon>Cocoseae</taxon>
        <taxon>Attaleinae</taxon>
        <taxon>Cocos</taxon>
    </lineage>
</organism>
<evidence type="ECO:0000256" key="1">
    <source>
        <dbReference type="SAM" id="MobiDB-lite"/>
    </source>
</evidence>
<feature type="region of interest" description="Disordered" evidence="1">
    <location>
        <begin position="550"/>
        <end position="570"/>
    </location>
</feature>
<keyword evidence="3" id="KW-1185">Reference proteome</keyword>
<gene>
    <name evidence="2" type="ORF">COCNU_08G007790</name>
</gene>
<evidence type="ECO:0000313" key="3">
    <source>
        <dbReference type="Proteomes" id="UP000797356"/>
    </source>
</evidence>
<feature type="compositionally biased region" description="Pro residues" evidence="1">
    <location>
        <begin position="1"/>
        <end position="15"/>
    </location>
</feature>
<feature type="compositionally biased region" description="Polar residues" evidence="1">
    <location>
        <begin position="912"/>
        <end position="929"/>
    </location>
</feature>
<feature type="region of interest" description="Disordered" evidence="1">
    <location>
        <begin position="1"/>
        <end position="51"/>
    </location>
</feature>
<dbReference type="AlphaFoldDB" id="A0A8K0II20"/>
<dbReference type="Proteomes" id="UP000797356">
    <property type="component" value="Chromosome 8"/>
</dbReference>
<sequence length="1002" mass="108507">MTNLSPPPPPPPAERPPSSTQPFPAFPSNPPEWSSAASASGLPSITAGSYRSFPSTGVIKNPCYHRYRPSLQSSGLDPLEPPPEYEGYAGVGVGPWNGPFDGGEVGRGKVPDGISSWMDPSSGYRVPSLQEGEAVKLGIRFGGKEEMRGSEYDIDLNTKMTRGVAAGGLSTYEDTSYGIWHGKYFKPAGKKAYFGSESSEWLLEKHSPLYGESTTYPYSFSGASVFSPNALLEGTSYSQIPGSTCVMEPCDTFISNSSYDRYLAQHDSYSTNPTAYNQATACSTSGQVYTPSALISSAMDYGTSKNRYSTVHHAIPYKMIDMGNVACSQNEPSINQFIQGKEGQDEKSRANYSVNNSVIATVTYEKKLPSSDNSSTEKCMGFPTEGDSGLKIKHLKISDASNSACHSAQLKDSMQSSSETLDEVNLAVDSPCWKGTPASRQSPFKAGETVCILPVSKESEDNSCTDKGQKPLPDSVAYSGTPAEHVGNLICGENRKKSSVAEIEGSSSVISLNKQQKSENDSKTGFGCEKDANRKEIHCADNLKEKANEVRKDQNIDSEAKDDNATQCNQKESTAVGQFTSADGNIHPEKGSSSLKLKNIQLLIRAMHSSSKLLLSTEWSDDNKFEEDDCRLIWRVIQNLEAFLLRNERGSVEGSSHVSRLEAACSQNTGLGTDVVGQSNMNNAHDMKVNMQWVGCNMETSEFVHLVSKGGDINFGKVNGIMQDLGNVLGKTFSDGDDNPQALLYKNLWIEAEVALCKLKYELQLARMKIEADNRKLPQVTTSPSPSMVHDVNGHDMPMKAKENLFGVSSPILANAGKNSSAKPHKALSLFSSNGSKSEDLEAFVMDQKRALKQQTDVWNSRSTNEQPKIFDSLDFGVCSGTKETAPSPCSDNENNSGLKQPSTKLADLGFTESSLPSYANDGPKNSGSVVKRQHPHTNSNEDIGLPSTIYGNAATGELCSSSLGGKVIQPSITKNQGRWFLAGGYESPSLEWEHVLKEDFL</sequence>
<dbReference type="OrthoDB" id="611935at2759"/>
<proteinExistence type="predicted"/>
<feature type="compositionally biased region" description="Basic and acidic residues" evidence="1">
    <location>
        <begin position="550"/>
        <end position="564"/>
    </location>
</feature>
<name>A0A8K0II20_COCNU</name>
<evidence type="ECO:0000313" key="2">
    <source>
        <dbReference type="EMBL" id="KAG1359333.1"/>
    </source>
</evidence>
<dbReference type="PANTHER" id="PTHR34361:SF2">
    <property type="entry name" value="OS08G0157800 PROTEIN"/>
    <property type="match status" value="1"/>
</dbReference>